<reference evidence="2 3" key="1">
    <citation type="submission" date="2015-02" db="EMBL/GenBank/DDBJ databases">
        <title>Pseudomonas helleri sp. nov. and Pseudomonas weihenstephanensis sp. nov., isolated from raw cows milk.</title>
        <authorList>
            <person name="von Neubeck M."/>
            <person name="Huptas C."/>
            <person name="Wenning M."/>
            <person name="Scherer S."/>
        </authorList>
    </citation>
    <scope>NUCLEOTIDE SEQUENCE [LARGE SCALE GENOMIC DNA]</scope>
    <source>
        <strain evidence="2 3">DSM 17149</strain>
    </source>
</reference>
<dbReference type="PANTHER" id="PTHR36569">
    <property type="match status" value="1"/>
</dbReference>
<name>A0A0R2YCA6_9PSED</name>
<sequence>MTTNDKQNQMSVNEAGKKGGEATSASHDKEFYQEIGSKGGQNSGGNFKNDPERAAEAGSKGGQNSGGNFANDREKASEAGRKGGQNSHGGGRNG</sequence>
<dbReference type="Proteomes" id="UP000051446">
    <property type="component" value="Unassembled WGS sequence"/>
</dbReference>
<feature type="compositionally biased region" description="Basic and acidic residues" evidence="1">
    <location>
        <begin position="71"/>
        <end position="81"/>
    </location>
</feature>
<feature type="compositionally biased region" description="Gly residues" evidence="1">
    <location>
        <begin position="82"/>
        <end position="94"/>
    </location>
</feature>
<organism evidence="2 3">
    <name type="scientific">Pseudomonas libanensis</name>
    <dbReference type="NCBI Taxonomy" id="75588"/>
    <lineage>
        <taxon>Bacteria</taxon>
        <taxon>Pseudomonadati</taxon>
        <taxon>Pseudomonadota</taxon>
        <taxon>Gammaproteobacteria</taxon>
        <taxon>Pseudomonadales</taxon>
        <taxon>Pseudomonadaceae</taxon>
        <taxon>Pseudomonas</taxon>
    </lineage>
</organism>
<dbReference type="RefSeq" id="WP_057013265.1">
    <property type="nucleotide sequence ID" value="NZ_JYLH01000011.1"/>
</dbReference>
<dbReference type="InterPro" id="IPR052590">
    <property type="entry name" value="Stress/Virulence-Domain"/>
</dbReference>
<dbReference type="AlphaFoldDB" id="A0A0R2YCA6"/>
<evidence type="ECO:0000313" key="3">
    <source>
        <dbReference type="Proteomes" id="UP000051446"/>
    </source>
</evidence>
<dbReference type="InterPro" id="IPR019626">
    <property type="entry name" value="Stress-induced_KGG_rpt"/>
</dbReference>
<dbReference type="PANTHER" id="PTHR36569:SF5">
    <property type="entry name" value="CONIDIATION-SPECIFIC PROTEIN 10 (EUROFUNG)"/>
    <property type="match status" value="1"/>
</dbReference>
<dbReference type="PATRIC" id="fig|75588.4.peg.246"/>
<feature type="region of interest" description="Disordered" evidence="1">
    <location>
        <begin position="1"/>
        <end position="94"/>
    </location>
</feature>
<dbReference type="Pfam" id="PF10685">
    <property type="entry name" value="KGG"/>
    <property type="match status" value="3"/>
</dbReference>
<proteinExistence type="predicted"/>
<evidence type="ECO:0000313" key="2">
    <source>
        <dbReference type="EMBL" id="KRP43787.1"/>
    </source>
</evidence>
<feature type="compositionally biased region" description="Basic and acidic residues" evidence="1">
    <location>
        <begin position="15"/>
        <end position="32"/>
    </location>
</feature>
<comment type="caution">
    <text evidence="2">The sequence shown here is derived from an EMBL/GenBank/DDBJ whole genome shotgun (WGS) entry which is preliminary data.</text>
</comment>
<gene>
    <name evidence="2" type="ORF">TU73_17495</name>
</gene>
<dbReference type="EMBL" id="JYLH01000011">
    <property type="protein sequence ID" value="KRP43787.1"/>
    <property type="molecule type" value="Genomic_DNA"/>
</dbReference>
<protein>
    <submittedName>
        <fullName evidence="2">Stress-induced protein</fullName>
    </submittedName>
</protein>
<accession>A0A0R2YCA6</accession>
<feature type="compositionally biased region" description="Polar residues" evidence="1">
    <location>
        <begin position="1"/>
        <end position="12"/>
    </location>
</feature>
<evidence type="ECO:0000256" key="1">
    <source>
        <dbReference type="SAM" id="MobiDB-lite"/>
    </source>
</evidence>